<dbReference type="Pfam" id="PF00432">
    <property type="entry name" value="Prenyltrans"/>
    <property type="match status" value="1"/>
</dbReference>
<name>A0A642UGI5_DIURU</name>
<dbReference type="EMBL" id="SWFT01000158">
    <property type="protein sequence ID" value="KAA8897347.1"/>
    <property type="molecule type" value="Genomic_DNA"/>
</dbReference>
<dbReference type="GeneID" id="54783975"/>
<gene>
    <name evidence="9" type="ORF">DIURU_005324</name>
</gene>
<proteinExistence type="inferred from homology"/>
<dbReference type="InterPro" id="IPR001330">
    <property type="entry name" value="Prenyltrans"/>
</dbReference>
<evidence type="ECO:0000259" key="8">
    <source>
        <dbReference type="Pfam" id="PF00432"/>
    </source>
</evidence>
<dbReference type="VEuPathDB" id="FungiDB:DIURU_005324"/>
<dbReference type="RefSeq" id="XP_034009948.1">
    <property type="nucleotide sequence ID" value="XM_034158294.1"/>
</dbReference>
<dbReference type="Proteomes" id="UP000449547">
    <property type="component" value="Unassembled WGS sequence"/>
</dbReference>
<evidence type="ECO:0000313" key="10">
    <source>
        <dbReference type="Proteomes" id="UP000449547"/>
    </source>
</evidence>
<sequence>MEKEALQVDKHIRYFQRCLAAFPAQASSEDANFLALVYFCLHGEAMVSPEDKPMSEGDRQYYRAVADHIYDKFVIETDEWQGFRPTAHFSGAGAYDLAYVSATFFALTCLLQLQWPGYAEKIKPKKVMRFLQLCSGEDGRVYPALSGREQTQPQGEPDLRQVYMASGIAAMVKQPVLPSTVDYVLERVSFNGGMASSIGAEPHLGFTFCGLAALKLAGYQFERSQWQQTVDWLVHRQVDYDSDDKGFTWGDYEYYDRSQRGSFNGRENKLGDTCYSWWCMGSLAILGAEDYIDKEAAKTWLLTKMQHSMFGGFSKDGVAVPDPLHSYLALAALSRLGGVGLPPIDEALVMHPRSLHFLEQTEF</sequence>
<protein>
    <recommendedName>
        <fullName evidence="8">Prenyltransferase alpha-alpha toroid domain-containing protein</fullName>
    </recommendedName>
</protein>
<evidence type="ECO:0000256" key="1">
    <source>
        <dbReference type="ARBA" id="ARBA00001947"/>
    </source>
</evidence>
<dbReference type="PANTHER" id="PTHR11774:SF4">
    <property type="entry name" value="GERANYLGERANYL TRANSFERASE TYPE-1 SUBUNIT BETA"/>
    <property type="match status" value="1"/>
</dbReference>
<dbReference type="GO" id="GO:0005953">
    <property type="term" value="C:CAAX-protein geranylgeranyltransferase complex"/>
    <property type="evidence" value="ECO:0007669"/>
    <property type="project" value="TreeGrafter"/>
</dbReference>
<dbReference type="SUPFAM" id="SSF48239">
    <property type="entry name" value="Terpenoid cyclases/Protein prenyltransferases"/>
    <property type="match status" value="1"/>
</dbReference>
<organism evidence="9 10">
    <name type="scientific">Diutina rugosa</name>
    <name type="common">Yeast</name>
    <name type="synonym">Candida rugosa</name>
    <dbReference type="NCBI Taxonomy" id="5481"/>
    <lineage>
        <taxon>Eukaryota</taxon>
        <taxon>Fungi</taxon>
        <taxon>Dikarya</taxon>
        <taxon>Ascomycota</taxon>
        <taxon>Saccharomycotina</taxon>
        <taxon>Pichiomycetes</taxon>
        <taxon>Debaryomycetaceae</taxon>
        <taxon>Diutina</taxon>
    </lineage>
</organism>
<comment type="similarity">
    <text evidence="2">Belongs to the protein prenyltransferase subunit beta family.</text>
</comment>
<dbReference type="Gene3D" id="1.50.10.20">
    <property type="match status" value="1"/>
</dbReference>
<evidence type="ECO:0000256" key="3">
    <source>
        <dbReference type="ARBA" id="ARBA00022602"/>
    </source>
</evidence>
<comment type="cofactor">
    <cofactor evidence="1">
        <name>Zn(2+)</name>
        <dbReference type="ChEBI" id="CHEBI:29105"/>
    </cofactor>
</comment>
<dbReference type="PANTHER" id="PTHR11774">
    <property type="entry name" value="GERANYLGERANYL TRANSFERASE TYPE BETA SUBUNIT"/>
    <property type="match status" value="1"/>
</dbReference>
<dbReference type="GO" id="GO:0046872">
    <property type="term" value="F:metal ion binding"/>
    <property type="evidence" value="ECO:0007669"/>
    <property type="project" value="UniProtKB-KW"/>
</dbReference>
<dbReference type="AlphaFoldDB" id="A0A642UGI5"/>
<feature type="domain" description="Prenyltransferase alpha-alpha toroid" evidence="8">
    <location>
        <begin position="6"/>
        <end position="349"/>
    </location>
</feature>
<comment type="caution">
    <text evidence="9">The sequence shown here is derived from an EMBL/GenBank/DDBJ whole genome shotgun (WGS) entry which is preliminary data.</text>
</comment>
<dbReference type="OMA" id="RWCLMRQ"/>
<accession>A0A642UGI5</accession>
<keyword evidence="6" id="KW-0677">Repeat</keyword>
<evidence type="ECO:0000256" key="2">
    <source>
        <dbReference type="ARBA" id="ARBA00010497"/>
    </source>
</evidence>
<evidence type="ECO:0000256" key="4">
    <source>
        <dbReference type="ARBA" id="ARBA00022679"/>
    </source>
</evidence>
<reference evidence="9 10" key="1">
    <citation type="submission" date="2019-07" db="EMBL/GenBank/DDBJ databases">
        <title>Genome assembly of two rare yeast pathogens: Diutina rugosa and Trichomonascus ciferrii.</title>
        <authorList>
            <person name="Mixao V."/>
            <person name="Saus E."/>
            <person name="Hansen A."/>
            <person name="Lass-Flor C."/>
            <person name="Gabaldon T."/>
        </authorList>
    </citation>
    <scope>NUCLEOTIDE SEQUENCE [LARGE SCALE GENOMIC DNA]</scope>
    <source>
        <strain evidence="9 10">CBS 613</strain>
    </source>
</reference>
<keyword evidence="10" id="KW-1185">Reference proteome</keyword>
<dbReference type="GO" id="GO:0004662">
    <property type="term" value="F:CAAX-protein geranylgeranyltransferase activity"/>
    <property type="evidence" value="ECO:0007669"/>
    <property type="project" value="TreeGrafter"/>
</dbReference>
<dbReference type="OrthoDB" id="24893at2759"/>
<evidence type="ECO:0000256" key="7">
    <source>
        <dbReference type="ARBA" id="ARBA00022833"/>
    </source>
</evidence>
<keyword evidence="4" id="KW-0808">Transferase</keyword>
<keyword evidence="5" id="KW-0479">Metal-binding</keyword>
<evidence type="ECO:0000313" key="9">
    <source>
        <dbReference type="EMBL" id="KAA8897347.1"/>
    </source>
</evidence>
<evidence type="ECO:0000256" key="5">
    <source>
        <dbReference type="ARBA" id="ARBA00022723"/>
    </source>
</evidence>
<keyword evidence="3" id="KW-0637">Prenyltransferase</keyword>
<dbReference type="InterPro" id="IPR045089">
    <property type="entry name" value="PGGT1B-like"/>
</dbReference>
<keyword evidence="7" id="KW-0862">Zinc</keyword>
<evidence type="ECO:0000256" key="6">
    <source>
        <dbReference type="ARBA" id="ARBA00022737"/>
    </source>
</evidence>
<dbReference type="InterPro" id="IPR008930">
    <property type="entry name" value="Terpenoid_cyclase/PrenylTrfase"/>
</dbReference>